<dbReference type="Gene3D" id="3.30.420.10">
    <property type="entry name" value="Ribonuclease H-like superfamily/Ribonuclease H"/>
    <property type="match status" value="1"/>
</dbReference>
<dbReference type="Pfam" id="PF18701">
    <property type="entry name" value="DUF5641"/>
    <property type="match status" value="1"/>
</dbReference>
<dbReference type="SUPFAM" id="SSF53098">
    <property type="entry name" value="Ribonuclease H-like"/>
    <property type="match status" value="1"/>
</dbReference>
<organism evidence="2 3">
    <name type="scientific">Trichonephila inaurata madagascariensis</name>
    <dbReference type="NCBI Taxonomy" id="2747483"/>
    <lineage>
        <taxon>Eukaryota</taxon>
        <taxon>Metazoa</taxon>
        <taxon>Ecdysozoa</taxon>
        <taxon>Arthropoda</taxon>
        <taxon>Chelicerata</taxon>
        <taxon>Arachnida</taxon>
        <taxon>Araneae</taxon>
        <taxon>Araneomorphae</taxon>
        <taxon>Entelegynae</taxon>
        <taxon>Araneoidea</taxon>
        <taxon>Nephilidae</taxon>
        <taxon>Trichonephila</taxon>
        <taxon>Trichonephila inaurata</taxon>
    </lineage>
</organism>
<reference evidence="2" key="1">
    <citation type="submission" date="2020-08" db="EMBL/GenBank/DDBJ databases">
        <title>Multicomponent nature underlies the extraordinary mechanical properties of spider dragline silk.</title>
        <authorList>
            <person name="Kono N."/>
            <person name="Nakamura H."/>
            <person name="Mori M."/>
            <person name="Yoshida Y."/>
            <person name="Ohtoshi R."/>
            <person name="Malay A.D."/>
            <person name="Moran D.A.P."/>
            <person name="Tomita M."/>
            <person name="Numata K."/>
            <person name="Arakawa K."/>
        </authorList>
    </citation>
    <scope>NUCLEOTIDE SEQUENCE</scope>
</reference>
<dbReference type="InterPro" id="IPR012337">
    <property type="entry name" value="RNaseH-like_sf"/>
</dbReference>
<dbReference type="PANTHER" id="PTHR47331:SF1">
    <property type="entry name" value="GAG-LIKE PROTEIN"/>
    <property type="match status" value="1"/>
</dbReference>
<dbReference type="OrthoDB" id="6431939at2759"/>
<evidence type="ECO:0000313" key="3">
    <source>
        <dbReference type="Proteomes" id="UP000886998"/>
    </source>
</evidence>
<dbReference type="AlphaFoldDB" id="A0A8X6WZ66"/>
<evidence type="ECO:0000313" key="2">
    <source>
        <dbReference type="EMBL" id="GFY44062.1"/>
    </source>
</evidence>
<proteinExistence type="predicted"/>
<comment type="caution">
    <text evidence="2">The sequence shown here is derived from an EMBL/GenBank/DDBJ whole genome shotgun (WGS) entry which is preliminary data.</text>
</comment>
<feature type="domain" description="DUF5641" evidence="1">
    <location>
        <begin position="130"/>
        <end position="197"/>
    </location>
</feature>
<dbReference type="EMBL" id="BMAV01004030">
    <property type="protein sequence ID" value="GFY44062.1"/>
    <property type="molecule type" value="Genomic_DNA"/>
</dbReference>
<protein>
    <submittedName>
        <fullName evidence="2">Integrase catalytic domain-containing protein</fullName>
    </submittedName>
</protein>
<sequence length="199" mass="22805">MNFKGARNILNDWNEVSKSNTIHLFSVEEGIEWNFIPPASPHFGGLWEANIKLMKRILLRVTKSAVMNFEELTTLVTQSEAVLNSRPLSPLSSDPNGCNPLTAGHFLTGNAISSFPEPYIASDSLSYHYRWKLIQSVRNKFWNRWSTEYLTHLQTRAKWSVQHPNLKVNQLVLLKDPNTKPLDWPMECILEVFPGNDVL</sequence>
<dbReference type="GO" id="GO:0003676">
    <property type="term" value="F:nucleic acid binding"/>
    <property type="evidence" value="ECO:0007669"/>
    <property type="project" value="InterPro"/>
</dbReference>
<dbReference type="PANTHER" id="PTHR47331">
    <property type="entry name" value="PHD-TYPE DOMAIN-CONTAINING PROTEIN"/>
    <property type="match status" value="1"/>
</dbReference>
<dbReference type="Proteomes" id="UP000886998">
    <property type="component" value="Unassembled WGS sequence"/>
</dbReference>
<accession>A0A8X6WZ66</accession>
<keyword evidence="3" id="KW-1185">Reference proteome</keyword>
<dbReference type="InterPro" id="IPR036397">
    <property type="entry name" value="RNaseH_sf"/>
</dbReference>
<gene>
    <name evidence="2" type="ORF">TNIN_285911</name>
</gene>
<evidence type="ECO:0000259" key="1">
    <source>
        <dbReference type="Pfam" id="PF18701"/>
    </source>
</evidence>
<name>A0A8X6WZ66_9ARAC</name>
<dbReference type="InterPro" id="IPR040676">
    <property type="entry name" value="DUF5641"/>
</dbReference>